<dbReference type="NCBIfam" id="TIGR00407">
    <property type="entry name" value="proA"/>
    <property type="match status" value="1"/>
</dbReference>
<comment type="similarity">
    <text evidence="7">Belongs to the gamma-glutamyl phosphate reductase family.</text>
</comment>
<dbReference type="Gene3D" id="3.40.309.10">
    <property type="entry name" value="Aldehyde Dehydrogenase, Chain A, domain 2"/>
    <property type="match status" value="1"/>
</dbReference>
<dbReference type="InterPro" id="IPR000965">
    <property type="entry name" value="GPR_dom"/>
</dbReference>
<comment type="caution">
    <text evidence="9">The sequence shown here is derived from an EMBL/GenBank/DDBJ whole genome shotgun (WGS) entry which is preliminary data.</text>
</comment>
<dbReference type="HAMAP" id="MF_00412">
    <property type="entry name" value="ProA"/>
    <property type="match status" value="1"/>
</dbReference>
<evidence type="ECO:0000256" key="3">
    <source>
        <dbReference type="ARBA" id="ARBA00022650"/>
    </source>
</evidence>
<dbReference type="PROSITE" id="PS01223">
    <property type="entry name" value="PROA"/>
    <property type="match status" value="1"/>
</dbReference>
<proteinExistence type="inferred from homology"/>
<keyword evidence="5 7" id="KW-0560">Oxidoreductase</keyword>
<dbReference type="Pfam" id="PF00171">
    <property type="entry name" value="Aldedh"/>
    <property type="match status" value="1"/>
</dbReference>
<sequence>MTDLIETLGKSARDSANLLANIPDQKISQALKFAADEISAETITILAANQKDLKAAKDKNLSQALLDRLTLTESRIKSISDSVALIASLPDPIGRVLQETTRPNGLKISRVSVPLGVLGIIYESRPNVTADAISLSLKSRNCAILRGGSESMHSSLALFSIFEKALEKFDLPQGAIGFVTDSDRQHVGAMLAASNYIDVIVPRGGKSLTARVMNEAKMPVFAHLDGICHTYIHHSANIEMAQKIIVNAKMRRTGICGATETLLMDSSIPVDQAKLIADALMKAGCAIYGDAQAQLLHADIATATEGDWSTEYLDAKISIRIVSGVQEAVTHINRYGSHHTDAIVAEDKDATQYFFNHIESAIIMHNASTQFADGGEFGMGAEIGIATGKFHARGPVGVEQLTTYKYIVEGSGQIRA</sequence>
<dbReference type="InterPro" id="IPR012134">
    <property type="entry name" value="Glu-5-SA_DH"/>
</dbReference>
<feature type="domain" description="Aldehyde dehydrogenase" evidence="8">
    <location>
        <begin position="46"/>
        <end position="272"/>
    </location>
</feature>
<dbReference type="PANTHER" id="PTHR11063">
    <property type="entry name" value="GLUTAMATE SEMIALDEHYDE DEHYDROGENASE"/>
    <property type="match status" value="1"/>
</dbReference>
<dbReference type="InterPro" id="IPR015590">
    <property type="entry name" value="Aldehyde_DH_dom"/>
</dbReference>
<organism evidence="9 10">
    <name type="scientific">Micavibrio aeruginosavorus</name>
    <dbReference type="NCBI Taxonomy" id="349221"/>
    <lineage>
        <taxon>Bacteria</taxon>
        <taxon>Pseudomonadati</taxon>
        <taxon>Bdellovibrionota</taxon>
        <taxon>Bdellovibrionia</taxon>
        <taxon>Bdellovibrionales</taxon>
        <taxon>Pseudobdellovibrionaceae</taxon>
        <taxon>Micavibrio</taxon>
    </lineage>
</organism>
<dbReference type="EC" id="1.2.1.41" evidence="7"/>
<dbReference type="Gene3D" id="3.40.605.10">
    <property type="entry name" value="Aldehyde Dehydrogenase, Chain A, domain 1"/>
    <property type="match status" value="1"/>
</dbReference>
<evidence type="ECO:0000313" key="9">
    <source>
        <dbReference type="EMBL" id="PZP54974.1"/>
    </source>
</evidence>
<protein>
    <recommendedName>
        <fullName evidence="7">Gamma-glutamyl phosphate reductase</fullName>
        <shortName evidence="7">GPR</shortName>
        <ecNumber evidence="7">1.2.1.41</ecNumber>
    </recommendedName>
    <alternativeName>
        <fullName evidence="7">Glutamate-5-semialdehyde dehydrogenase</fullName>
    </alternativeName>
    <alternativeName>
        <fullName evidence="7">Glutamyl-gamma-semialdehyde dehydrogenase</fullName>
        <shortName evidence="7">GSA dehydrogenase</shortName>
    </alternativeName>
</protein>
<keyword evidence="3 7" id="KW-0641">Proline biosynthesis</keyword>
<accession>A0A2W5FKQ6</accession>
<reference evidence="9 10" key="1">
    <citation type="submission" date="2017-08" db="EMBL/GenBank/DDBJ databases">
        <title>Infants hospitalized years apart are colonized by the same room-sourced microbial strains.</title>
        <authorList>
            <person name="Brooks B."/>
            <person name="Olm M.R."/>
            <person name="Firek B.A."/>
            <person name="Baker R."/>
            <person name="Thomas B.C."/>
            <person name="Morowitz M.J."/>
            <person name="Banfield J.F."/>
        </authorList>
    </citation>
    <scope>NUCLEOTIDE SEQUENCE [LARGE SCALE GENOMIC DNA]</scope>
    <source>
        <strain evidence="9">S2_006_000_R2_64</strain>
    </source>
</reference>
<dbReference type="AlphaFoldDB" id="A0A2W5FKQ6"/>
<dbReference type="CDD" id="cd07079">
    <property type="entry name" value="ALDH_F18-19_ProA-GPR"/>
    <property type="match status" value="1"/>
</dbReference>
<evidence type="ECO:0000313" key="10">
    <source>
        <dbReference type="Proteomes" id="UP000249739"/>
    </source>
</evidence>
<dbReference type="EMBL" id="QFOT01000097">
    <property type="protein sequence ID" value="PZP54974.1"/>
    <property type="molecule type" value="Genomic_DNA"/>
</dbReference>
<comment type="subcellular location">
    <subcellularLocation>
        <location evidence="7">Cytoplasm</location>
    </subcellularLocation>
</comment>
<comment type="catalytic activity">
    <reaction evidence="6 7">
        <text>L-glutamate 5-semialdehyde + phosphate + NADP(+) = L-glutamyl 5-phosphate + NADPH + H(+)</text>
        <dbReference type="Rhea" id="RHEA:19541"/>
        <dbReference type="ChEBI" id="CHEBI:15378"/>
        <dbReference type="ChEBI" id="CHEBI:43474"/>
        <dbReference type="ChEBI" id="CHEBI:57783"/>
        <dbReference type="ChEBI" id="CHEBI:58066"/>
        <dbReference type="ChEBI" id="CHEBI:58274"/>
        <dbReference type="ChEBI" id="CHEBI:58349"/>
        <dbReference type="EC" id="1.2.1.41"/>
    </reaction>
</comment>
<dbReference type="PANTHER" id="PTHR11063:SF8">
    <property type="entry name" value="DELTA-1-PYRROLINE-5-CARBOXYLATE SYNTHASE"/>
    <property type="match status" value="1"/>
</dbReference>
<evidence type="ECO:0000256" key="2">
    <source>
        <dbReference type="ARBA" id="ARBA00022605"/>
    </source>
</evidence>
<dbReference type="UniPathway" id="UPA00098">
    <property type="reaction ID" value="UER00360"/>
</dbReference>
<dbReference type="InterPro" id="IPR016162">
    <property type="entry name" value="Ald_DH_N"/>
</dbReference>
<dbReference type="GO" id="GO:0004350">
    <property type="term" value="F:glutamate-5-semialdehyde dehydrogenase activity"/>
    <property type="evidence" value="ECO:0007669"/>
    <property type="project" value="UniProtKB-UniRule"/>
</dbReference>
<evidence type="ECO:0000256" key="5">
    <source>
        <dbReference type="ARBA" id="ARBA00023002"/>
    </source>
</evidence>
<dbReference type="GO" id="GO:0055129">
    <property type="term" value="P:L-proline biosynthetic process"/>
    <property type="evidence" value="ECO:0007669"/>
    <property type="project" value="UniProtKB-UniRule"/>
</dbReference>
<dbReference type="InterPro" id="IPR016163">
    <property type="entry name" value="Ald_DH_C"/>
</dbReference>
<dbReference type="GO" id="GO:0050661">
    <property type="term" value="F:NADP binding"/>
    <property type="evidence" value="ECO:0007669"/>
    <property type="project" value="InterPro"/>
</dbReference>
<evidence type="ECO:0000256" key="1">
    <source>
        <dbReference type="ARBA" id="ARBA00004985"/>
    </source>
</evidence>
<keyword evidence="2 7" id="KW-0028">Amino-acid biosynthesis</keyword>
<dbReference type="InterPro" id="IPR020593">
    <property type="entry name" value="G-glutamylP_reductase_CS"/>
</dbReference>
<gene>
    <name evidence="7" type="primary">proA</name>
    <name evidence="9" type="ORF">DI586_08285</name>
</gene>
<dbReference type="GO" id="GO:0005737">
    <property type="term" value="C:cytoplasm"/>
    <property type="evidence" value="ECO:0007669"/>
    <property type="project" value="UniProtKB-SubCell"/>
</dbReference>
<evidence type="ECO:0000256" key="6">
    <source>
        <dbReference type="ARBA" id="ARBA00049024"/>
    </source>
</evidence>
<dbReference type="PIRSF" id="PIRSF000151">
    <property type="entry name" value="GPR"/>
    <property type="match status" value="1"/>
</dbReference>
<dbReference type="InterPro" id="IPR016161">
    <property type="entry name" value="Ald_DH/histidinol_DH"/>
</dbReference>
<comment type="function">
    <text evidence="7">Catalyzes the NADPH-dependent reduction of L-glutamate 5-phosphate into L-glutamate 5-semialdehyde and phosphate. The product spontaneously undergoes cyclization to form 1-pyrroline-5-carboxylate.</text>
</comment>
<dbReference type="Proteomes" id="UP000249739">
    <property type="component" value="Unassembled WGS sequence"/>
</dbReference>
<comment type="pathway">
    <text evidence="1 7">Amino-acid biosynthesis; L-proline biosynthesis; L-glutamate 5-semialdehyde from L-glutamate: step 2/2.</text>
</comment>
<evidence type="ECO:0000256" key="4">
    <source>
        <dbReference type="ARBA" id="ARBA00022857"/>
    </source>
</evidence>
<evidence type="ECO:0000256" key="7">
    <source>
        <dbReference type="HAMAP-Rule" id="MF_00412"/>
    </source>
</evidence>
<name>A0A2W5FKQ6_9BACT</name>
<keyword evidence="7" id="KW-0963">Cytoplasm</keyword>
<dbReference type="SUPFAM" id="SSF53720">
    <property type="entry name" value="ALDH-like"/>
    <property type="match status" value="1"/>
</dbReference>
<evidence type="ECO:0000259" key="8">
    <source>
        <dbReference type="Pfam" id="PF00171"/>
    </source>
</evidence>
<dbReference type="NCBIfam" id="NF001221">
    <property type="entry name" value="PRK00197.1"/>
    <property type="match status" value="1"/>
</dbReference>
<keyword evidence="4 7" id="KW-0521">NADP</keyword>